<comment type="similarity">
    <text evidence="4">Belongs to the TRAFAC class myosin-kinesin ATPase superfamily. Myosin family.</text>
</comment>
<dbReference type="GO" id="GO:0000146">
    <property type="term" value="F:microfilament motor activity"/>
    <property type="evidence" value="ECO:0007669"/>
    <property type="project" value="TreeGrafter"/>
</dbReference>
<keyword evidence="3 4" id="KW-0009">Actin-binding</keyword>
<dbReference type="GO" id="GO:0007015">
    <property type="term" value="P:actin filament organization"/>
    <property type="evidence" value="ECO:0007669"/>
    <property type="project" value="TreeGrafter"/>
</dbReference>
<evidence type="ECO:0000256" key="4">
    <source>
        <dbReference type="PROSITE-ProRule" id="PRU00782"/>
    </source>
</evidence>
<dbReference type="GO" id="GO:0016459">
    <property type="term" value="C:myosin complex"/>
    <property type="evidence" value="ECO:0007669"/>
    <property type="project" value="UniProtKB-KW"/>
</dbReference>
<accession>A0A820PLS3</accession>
<evidence type="ECO:0000256" key="3">
    <source>
        <dbReference type="ARBA" id="ARBA00023203"/>
    </source>
</evidence>
<keyword evidence="4" id="KW-0518">Myosin</keyword>
<dbReference type="InterPro" id="IPR027417">
    <property type="entry name" value="P-loop_NTPase"/>
</dbReference>
<dbReference type="SUPFAM" id="SSF52540">
    <property type="entry name" value="P-loop containing nucleoside triphosphate hydrolases"/>
    <property type="match status" value="1"/>
</dbReference>
<dbReference type="GO" id="GO:0051015">
    <property type="term" value="F:actin filament binding"/>
    <property type="evidence" value="ECO:0007669"/>
    <property type="project" value="TreeGrafter"/>
</dbReference>
<dbReference type="PANTHER" id="PTHR13140:SF745">
    <property type="entry name" value="UNCONVENTIONAL MYOSIN-VI"/>
    <property type="match status" value="1"/>
</dbReference>
<evidence type="ECO:0000259" key="5">
    <source>
        <dbReference type="PROSITE" id="PS51456"/>
    </source>
</evidence>
<keyword evidence="1" id="KW-0547">Nucleotide-binding</keyword>
<dbReference type="Gene3D" id="1.20.58.530">
    <property type="match status" value="1"/>
</dbReference>
<keyword evidence="2" id="KW-0067">ATP-binding</keyword>
<dbReference type="AlphaFoldDB" id="A0A820PLS3"/>
<proteinExistence type="inferred from homology"/>
<dbReference type="GO" id="GO:0030048">
    <property type="term" value="P:actin filament-based movement"/>
    <property type="evidence" value="ECO:0007669"/>
    <property type="project" value="TreeGrafter"/>
</dbReference>
<dbReference type="Proteomes" id="UP000663868">
    <property type="component" value="Unassembled WGS sequence"/>
</dbReference>
<evidence type="ECO:0000256" key="2">
    <source>
        <dbReference type="ARBA" id="ARBA00022840"/>
    </source>
</evidence>
<evidence type="ECO:0000256" key="1">
    <source>
        <dbReference type="ARBA" id="ARBA00022741"/>
    </source>
</evidence>
<protein>
    <recommendedName>
        <fullName evidence="5">Myosin motor domain-containing protein</fullName>
    </recommendedName>
</protein>
<reference evidence="6" key="1">
    <citation type="submission" date="2021-02" db="EMBL/GenBank/DDBJ databases">
        <authorList>
            <person name="Nowell W R."/>
        </authorList>
    </citation>
    <scope>NUCLEOTIDE SEQUENCE</scope>
</reference>
<dbReference type="GO" id="GO:0005524">
    <property type="term" value="F:ATP binding"/>
    <property type="evidence" value="ECO:0007669"/>
    <property type="project" value="UniProtKB-KW"/>
</dbReference>
<dbReference type="EMBL" id="CAJOBB010024958">
    <property type="protein sequence ID" value="CAF4404668.1"/>
    <property type="molecule type" value="Genomic_DNA"/>
</dbReference>
<feature type="domain" description="Myosin motor" evidence="5">
    <location>
        <begin position="1"/>
        <end position="114"/>
    </location>
</feature>
<dbReference type="GO" id="GO:0005886">
    <property type="term" value="C:plasma membrane"/>
    <property type="evidence" value="ECO:0007669"/>
    <property type="project" value="TreeGrafter"/>
</dbReference>
<evidence type="ECO:0000313" key="7">
    <source>
        <dbReference type="Proteomes" id="UP000663868"/>
    </source>
</evidence>
<feature type="non-terminal residue" evidence="6">
    <location>
        <position position="1"/>
    </location>
</feature>
<dbReference type="InterPro" id="IPR001609">
    <property type="entry name" value="Myosin_head_motor_dom-like"/>
</dbReference>
<dbReference type="PROSITE" id="PS51456">
    <property type="entry name" value="MYOSIN_MOTOR"/>
    <property type="match status" value="1"/>
</dbReference>
<dbReference type="Pfam" id="PF00063">
    <property type="entry name" value="Myosin_head"/>
    <property type="match status" value="1"/>
</dbReference>
<comment type="caution">
    <text evidence="6">The sequence shown here is derived from an EMBL/GenBank/DDBJ whole genome shotgun (WGS) entry which is preliminary data.</text>
</comment>
<organism evidence="6 7">
    <name type="scientific">Adineta steineri</name>
    <dbReference type="NCBI Taxonomy" id="433720"/>
    <lineage>
        <taxon>Eukaryota</taxon>
        <taxon>Metazoa</taxon>
        <taxon>Spiralia</taxon>
        <taxon>Gnathifera</taxon>
        <taxon>Rotifera</taxon>
        <taxon>Eurotatoria</taxon>
        <taxon>Bdelloidea</taxon>
        <taxon>Adinetida</taxon>
        <taxon>Adinetidae</taxon>
        <taxon>Adineta</taxon>
    </lineage>
</organism>
<evidence type="ECO:0000313" key="6">
    <source>
        <dbReference type="EMBL" id="CAF4404668.1"/>
    </source>
</evidence>
<gene>
    <name evidence="6" type="ORF">KXQ929_LOCUS51225</name>
</gene>
<dbReference type="PANTHER" id="PTHR13140">
    <property type="entry name" value="MYOSIN"/>
    <property type="match status" value="1"/>
</dbReference>
<feature type="non-terminal residue" evidence="6">
    <location>
        <position position="114"/>
    </location>
</feature>
<name>A0A820PLS3_9BILA</name>
<comment type="caution">
    <text evidence="4">Lacks conserved residue(s) required for the propagation of feature annotation.</text>
</comment>
<dbReference type="GO" id="GO:0030139">
    <property type="term" value="C:endocytic vesicle"/>
    <property type="evidence" value="ECO:0007669"/>
    <property type="project" value="TreeGrafter"/>
</dbReference>
<keyword evidence="4" id="KW-0505">Motor protein</keyword>
<sequence length="114" mass="13031">LIEAKTIGCFDLLDEESKLPTPRPEHFTTEVHIRNKGHPRLDLPRKSKLRTSREIRDDEGFLIQHFAGGVVYSTAQFIEKNNDALHASLLLLIQECKNSFIKSLFLKTSENEPS</sequence>